<dbReference type="Proteomes" id="UP001056429">
    <property type="component" value="Unassembled WGS sequence"/>
</dbReference>
<evidence type="ECO:0000313" key="2">
    <source>
        <dbReference type="Proteomes" id="UP001056429"/>
    </source>
</evidence>
<protein>
    <submittedName>
        <fullName evidence="1">Uncharacterized protein</fullName>
    </submittedName>
</protein>
<evidence type="ECO:0000313" key="1">
    <source>
        <dbReference type="EMBL" id="MCM1990177.1"/>
    </source>
</evidence>
<reference evidence="1" key="2">
    <citation type="submission" date="2021-04" db="EMBL/GenBank/DDBJ databases">
        <authorList>
            <person name="Dong X."/>
        </authorList>
    </citation>
    <scope>NUCLEOTIDE SEQUENCE</scope>
    <source>
        <strain evidence="1">ZWT</strain>
    </source>
</reference>
<name>A0A9J6P294_9CLOT</name>
<dbReference type="AlphaFoldDB" id="A0A9J6P294"/>
<gene>
    <name evidence="1" type="ORF">KDK92_10570</name>
</gene>
<reference evidence="1" key="1">
    <citation type="journal article" date="2021" name="mSystems">
        <title>Bacteria and Archaea Synergistically Convert Glycine Betaine to Biogenic Methane in the Formosa Cold Seep of the South China Sea.</title>
        <authorList>
            <person name="Li L."/>
            <person name="Zhang W."/>
            <person name="Zhang S."/>
            <person name="Song L."/>
            <person name="Sun Q."/>
            <person name="Zhang H."/>
            <person name="Xiang H."/>
            <person name="Dong X."/>
        </authorList>
    </citation>
    <scope>NUCLEOTIDE SEQUENCE</scope>
    <source>
        <strain evidence="1">ZWT</strain>
    </source>
</reference>
<sequence length="55" mass="6533">MDKYDGNYTYKKKHITIDKKNNPYPIIEQTINAELFPFCPNSAIDTSFFEKEEEI</sequence>
<accession>A0A9J6P294</accession>
<organism evidence="1 2">
    <name type="scientific">Oceanirhabdus seepicola</name>
    <dbReference type="NCBI Taxonomy" id="2828781"/>
    <lineage>
        <taxon>Bacteria</taxon>
        <taxon>Bacillati</taxon>
        <taxon>Bacillota</taxon>
        <taxon>Clostridia</taxon>
        <taxon>Eubacteriales</taxon>
        <taxon>Clostridiaceae</taxon>
        <taxon>Oceanirhabdus</taxon>
    </lineage>
</organism>
<comment type="caution">
    <text evidence="1">The sequence shown here is derived from an EMBL/GenBank/DDBJ whole genome shotgun (WGS) entry which is preliminary data.</text>
</comment>
<keyword evidence="2" id="KW-1185">Reference proteome</keyword>
<dbReference type="RefSeq" id="WP_250859218.1">
    <property type="nucleotide sequence ID" value="NZ_JAGSOJ010000002.1"/>
</dbReference>
<proteinExistence type="predicted"/>
<dbReference type="EMBL" id="JAGSOJ010000002">
    <property type="protein sequence ID" value="MCM1990177.1"/>
    <property type="molecule type" value="Genomic_DNA"/>
</dbReference>